<keyword evidence="1" id="KW-0812">Transmembrane</keyword>
<dbReference type="Proteomes" id="UP000011704">
    <property type="component" value="Unassembled WGS sequence"/>
</dbReference>
<evidence type="ECO:0000256" key="1">
    <source>
        <dbReference type="SAM" id="Phobius"/>
    </source>
</evidence>
<dbReference type="InterPro" id="IPR026443">
    <property type="entry name" value="Rhombo_lipo"/>
</dbReference>
<proteinExistence type="predicted"/>
<organism evidence="3 4">
    <name type="scientific">Nitrospina gracilis (strain 3/211)</name>
    <dbReference type="NCBI Taxonomy" id="1266370"/>
    <lineage>
        <taxon>Bacteria</taxon>
        <taxon>Pseudomonadati</taxon>
        <taxon>Nitrospinota/Tectimicrobiota group</taxon>
        <taxon>Nitrospinota</taxon>
        <taxon>Nitrospinia</taxon>
        <taxon>Nitrospinales</taxon>
        <taxon>Nitrospinaceae</taxon>
        <taxon>Nitrospina</taxon>
    </lineage>
</organism>
<dbReference type="HOGENOM" id="CLU_1014746_0_0_0"/>
<name>M1YWA8_NITG3</name>
<reference evidence="3 4" key="1">
    <citation type="journal article" date="2013" name="Front. Microbiol.">
        <title>The genome of Nitrospina gracilis illuminates the metabolism and evolution of the major marine nitrite oxidizer.</title>
        <authorList>
            <person name="Luecker S."/>
            <person name="Nowka B."/>
            <person name="Rattei T."/>
            <person name="Spieck E."/>
            <person name="and Daims H."/>
        </authorList>
    </citation>
    <scope>NUCLEOTIDE SEQUENCE [LARGE SCALE GENOMIC DNA]</scope>
    <source>
        <strain evidence="3 4">3/211</strain>
    </source>
</reference>
<dbReference type="AlphaFoldDB" id="M1YWA8"/>
<accession>M1YWA8</accession>
<dbReference type="PROSITE" id="PS51257">
    <property type="entry name" value="PROKAR_LIPOPROTEIN"/>
    <property type="match status" value="1"/>
</dbReference>
<feature type="signal peptide" evidence="2">
    <location>
        <begin position="1"/>
        <end position="19"/>
    </location>
</feature>
<feature type="transmembrane region" description="Helical" evidence="1">
    <location>
        <begin position="269"/>
        <end position="286"/>
    </location>
</feature>
<evidence type="ECO:0000256" key="2">
    <source>
        <dbReference type="SAM" id="SignalP"/>
    </source>
</evidence>
<dbReference type="EMBL" id="CAQJ01000021">
    <property type="protein sequence ID" value="CCQ89941.1"/>
    <property type="molecule type" value="Genomic_DNA"/>
</dbReference>
<keyword evidence="1" id="KW-0472">Membrane</keyword>
<dbReference type="InParanoid" id="M1YWA8"/>
<evidence type="ECO:0000313" key="3">
    <source>
        <dbReference type="EMBL" id="CCQ89941.1"/>
    </source>
</evidence>
<sequence length="293" mass="33080">MLKHKIVVFTLIVFQLAMIGCATSSHQKSSVVQYLYPNEDSKIESPSIPTLSLPLRVGIAFVPGSSIEVRRSVHAQHSGHIGNYGPESFTEKDKMMLMKEVAAHFKQYDFVKSIELIPSAYLKPNGSFTNLDQIKTMYGIDVIVLLSYDQTQFTDEDFSSISYWTVIGMYAVKGEKNDTHTMLDAVVYDIKSRKMLFRAPGLSHIKSKATPVNLSEQSRLDRMEGFNEASKDLIVNLDEQLNLFKEKIKESPESIKVIRQSGYTGTGSLDIYFVLLSLMIALRLYVKRNTTMP</sequence>
<evidence type="ECO:0000313" key="4">
    <source>
        <dbReference type="Proteomes" id="UP000011704"/>
    </source>
</evidence>
<dbReference type="NCBIfam" id="TIGR04179">
    <property type="entry name" value="rhombo_lipo"/>
    <property type="match status" value="1"/>
</dbReference>
<gene>
    <name evidence="3" type="ORF">NITGR_190051</name>
</gene>
<keyword evidence="4" id="KW-1185">Reference proteome</keyword>
<keyword evidence="1" id="KW-1133">Transmembrane helix</keyword>
<evidence type="ECO:0008006" key="5">
    <source>
        <dbReference type="Google" id="ProtNLM"/>
    </source>
</evidence>
<protein>
    <recommendedName>
        <fullName evidence="5">Rhombotarget lipoprotein</fullName>
    </recommendedName>
</protein>
<keyword evidence="2" id="KW-0732">Signal</keyword>
<dbReference type="RefSeq" id="WP_005006887.1">
    <property type="nucleotide sequence ID" value="NZ_HG422173.1"/>
</dbReference>
<comment type="caution">
    <text evidence="3">The sequence shown here is derived from an EMBL/GenBank/DDBJ whole genome shotgun (WGS) entry which is preliminary data.</text>
</comment>
<feature type="chain" id="PRO_5004019832" description="Rhombotarget lipoprotein" evidence="2">
    <location>
        <begin position="20"/>
        <end position="293"/>
    </location>
</feature>